<protein>
    <submittedName>
        <fullName evidence="10">ABC transporter permease</fullName>
    </submittedName>
</protein>
<feature type="coiled-coil region" evidence="6">
    <location>
        <begin position="221"/>
        <end position="331"/>
    </location>
</feature>
<dbReference type="RefSeq" id="WP_262581718.1">
    <property type="nucleotide sequence ID" value="NZ_JAOQJV010000010.1"/>
</dbReference>
<keyword evidence="6" id="KW-0175">Coiled coil</keyword>
<evidence type="ECO:0000256" key="1">
    <source>
        <dbReference type="ARBA" id="ARBA00004651"/>
    </source>
</evidence>
<dbReference type="Pfam" id="PF12704">
    <property type="entry name" value="MacB_PCD"/>
    <property type="match status" value="1"/>
</dbReference>
<feature type="transmembrane region" description="Helical" evidence="7">
    <location>
        <begin position="959"/>
        <end position="981"/>
    </location>
</feature>
<dbReference type="Gene3D" id="1.20.1270.60">
    <property type="entry name" value="Arfaptin homology (AH) domain/BAR domain"/>
    <property type="match status" value="1"/>
</dbReference>
<feature type="coiled-coil region" evidence="6">
    <location>
        <begin position="403"/>
        <end position="507"/>
    </location>
</feature>
<evidence type="ECO:0000256" key="5">
    <source>
        <dbReference type="ARBA" id="ARBA00023136"/>
    </source>
</evidence>
<dbReference type="InterPro" id="IPR027267">
    <property type="entry name" value="AH/BAR_dom_sf"/>
</dbReference>
<evidence type="ECO:0000256" key="7">
    <source>
        <dbReference type="SAM" id="Phobius"/>
    </source>
</evidence>
<keyword evidence="2" id="KW-1003">Cell membrane</keyword>
<gene>
    <name evidence="10" type="ORF">OCV65_08675</name>
</gene>
<feature type="transmembrane region" description="Helical" evidence="7">
    <location>
        <begin position="1015"/>
        <end position="1036"/>
    </location>
</feature>
<name>A0ABT2S6T9_9FIRM</name>
<evidence type="ECO:0000256" key="4">
    <source>
        <dbReference type="ARBA" id="ARBA00022989"/>
    </source>
</evidence>
<keyword evidence="11" id="KW-1185">Reference proteome</keyword>
<evidence type="ECO:0000313" key="11">
    <source>
        <dbReference type="Proteomes" id="UP001207605"/>
    </source>
</evidence>
<evidence type="ECO:0000256" key="6">
    <source>
        <dbReference type="SAM" id="Coils"/>
    </source>
</evidence>
<dbReference type="Pfam" id="PF02687">
    <property type="entry name" value="FtsX"/>
    <property type="match status" value="2"/>
</dbReference>
<evidence type="ECO:0000256" key="3">
    <source>
        <dbReference type="ARBA" id="ARBA00022692"/>
    </source>
</evidence>
<dbReference type="InterPro" id="IPR038766">
    <property type="entry name" value="Membrane_comp_ABC_pdt"/>
</dbReference>
<feature type="transmembrane region" description="Helical" evidence="7">
    <location>
        <begin position="603"/>
        <end position="624"/>
    </location>
</feature>
<reference evidence="10 11" key="1">
    <citation type="journal article" date="2021" name="ISME Commun">
        <title>Automated analysis of genomic sequences facilitates high-throughput and comprehensive description of bacteria.</title>
        <authorList>
            <person name="Hitch T.C.A."/>
        </authorList>
    </citation>
    <scope>NUCLEOTIDE SEQUENCE [LARGE SCALE GENOMIC DNA]</scope>
    <source>
        <strain evidence="10 11">Sanger_02</strain>
    </source>
</reference>
<feature type="domain" description="MacB-like periplasmic core" evidence="9">
    <location>
        <begin position="732"/>
        <end position="928"/>
    </location>
</feature>
<sequence length="1091" mass="121911">MKTTTIEFFREIKKSSGRFVSILFIVALGVAFFSGIRASEPDMRVTGDAYFDQANLMDIKVISTLGLTKDDVKAFEGLDSIDKAEGAYSGDFLNYDGEKQRALHVMSLSEDMNQITVTEGRLPEKSGECLADDESTYKVGDKIKLTSGTEDPVTDTLATDELTVVGTGNSPYYISYGRGSTTIGNGSLSAFLVVPRETFTQDVYTECYLLVKGAKACIAYTDEYEDLIDDAMDDVKELSNDRGIIRRRELVDDATRELDQAKIDLKEGKAKAEQELSDAETQIADAESQLADAKEKIRSGRAQIEEAKNTLTQKQQELDQAKAKYADGVQQLQDGRAQYEAGKTAFEAGKPEAEQKITEGEAALEQIQAGIDICNNGLEALKDMCGNDESIYGNPNTEIGAQYAGLVQQLEGLEQQKTELSAQLQMAKDQLASAEQQLSDTKAALDASEAALASVPAQLTSGQEQINAGWQELSEKEQELEKGMSEITENENKISDAKQDLEEGRTKAAQDIADGEDKIADGEKKIDDIPEAEWYIYDRSTLPEYNGYGENADRMKAIGKVFPVLFFLVAALISLTGMTRMVEEQRVQIGTMKALGYRRSTIAMKYIGYAFLATITGSILGVLVGEKILPYIIIYSYGILYHHIPEILVPYVPSYGIMASAAAIVCTLMATIFACYKELGAQPSELMRPPAPKVGKRVFMEQIPFIWKRLNFSWKSTVRNLMRYKKRFFMTIFGIGGCMALMIVGYGLRDSVYEIADIQYSEIQLYDGQIVLQEDLDEQDREHLNTFLDTDKDVVSYMDAYMKSITLKNGKKERQAYITVFGDVKNIGRYVDFHDRKSGEKYKLTDDGVIISEKTAKLLNAKVGDRITIQDEKNGDKELTISHICENYMGHYIYMTPAYYNKVFGTMPEYNSVLFETDDSYSQTQVEDVGEKIMKRDEVLSISYVHDIQEQLDEMLSSLNLVIIVLIISAGMLAFVVLYNLNTINITERQRELATLKVLGFYDGEVAQYVFRENILLTFIGAAVGVVLGKVLHLFTIQTVEVDAAMFGRSIYLPSFIYSLLFTVGFSLLINWIMYFKLKKINMVESLKSVE</sequence>
<keyword evidence="3 7" id="KW-0812">Transmembrane</keyword>
<feature type="transmembrane region" description="Helical" evidence="7">
    <location>
        <begin position="655"/>
        <end position="676"/>
    </location>
</feature>
<dbReference type="PANTHER" id="PTHR30287">
    <property type="entry name" value="MEMBRANE COMPONENT OF PREDICTED ABC SUPERFAMILY METABOLITE UPTAKE TRANSPORTER"/>
    <property type="match status" value="1"/>
</dbReference>
<comment type="subcellular location">
    <subcellularLocation>
        <location evidence="1">Cell membrane</location>
        <topology evidence="1">Multi-pass membrane protein</topology>
    </subcellularLocation>
</comment>
<feature type="transmembrane region" description="Helical" evidence="7">
    <location>
        <begin position="561"/>
        <end position="582"/>
    </location>
</feature>
<feature type="transmembrane region" description="Helical" evidence="7">
    <location>
        <begin position="728"/>
        <end position="748"/>
    </location>
</feature>
<proteinExistence type="predicted"/>
<evidence type="ECO:0000259" key="9">
    <source>
        <dbReference type="Pfam" id="PF12704"/>
    </source>
</evidence>
<keyword evidence="4 7" id="KW-1133">Transmembrane helix</keyword>
<dbReference type="InterPro" id="IPR003838">
    <property type="entry name" value="ABC3_permease_C"/>
</dbReference>
<dbReference type="PANTHER" id="PTHR30287:SF1">
    <property type="entry name" value="INNER MEMBRANE PROTEIN"/>
    <property type="match status" value="1"/>
</dbReference>
<feature type="domain" description="ABC3 transporter permease C-terminal" evidence="8">
    <location>
        <begin position="965"/>
        <end position="1082"/>
    </location>
</feature>
<comment type="caution">
    <text evidence="10">The sequence shown here is derived from an EMBL/GenBank/DDBJ whole genome shotgun (WGS) entry which is preliminary data.</text>
</comment>
<feature type="domain" description="ABC3 transporter permease C-terminal" evidence="8">
    <location>
        <begin position="561"/>
        <end position="677"/>
    </location>
</feature>
<dbReference type="EMBL" id="JAOQJV010000010">
    <property type="protein sequence ID" value="MCU6700301.1"/>
    <property type="molecule type" value="Genomic_DNA"/>
</dbReference>
<evidence type="ECO:0000259" key="8">
    <source>
        <dbReference type="Pfam" id="PF02687"/>
    </source>
</evidence>
<feature type="transmembrane region" description="Helical" evidence="7">
    <location>
        <begin position="1056"/>
        <end position="1076"/>
    </location>
</feature>
<organism evidence="10 11">
    <name type="scientific">Dorea ammoniilytica</name>
    <dbReference type="NCBI Taxonomy" id="2981788"/>
    <lineage>
        <taxon>Bacteria</taxon>
        <taxon>Bacillati</taxon>
        <taxon>Bacillota</taxon>
        <taxon>Clostridia</taxon>
        <taxon>Lachnospirales</taxon>
        <taxon>Lachnospiraceae</taxon>
        <taxon>Dorea</taxon>
    </lineage>
</organism>
<evidence type="ECO:0000313" key="10">
    <source>
        <dbReference type="EMBL" id="MCU6700301.1"/>
    </source>
</evidence>
<keyword evidence="5 7" id="KW-0472">Membrane</keyword>
<evidence type="ECO:0000256" key="2">
    <source>
        <dbReference type="ARBA" id="ARBA00022475"/>
    </source>
</evidence>
<dbReference type="InterPro" id="IPR025857">
    <property type="entry name" value="MacB_PCD"/>
</dbReference>
<accession>A0ABT2S6T9</accession>
<dbReference type="Proteomes" id="UP001207605">
    <property type="component" value="Unassembled WGS sequence"/>
</dbReference>